<proteinExistence type="predicted"/>
<dbReference type="InParanoid" id="A0A1W0W2B4"/>
<dbReference type="EMBL" id="CM000761">
    <property type="protein sequence ID" value="OQU88516.1"/>
    <property type="molecule type" value="Genomic_DNA"/>
</dbReference>
<reference evidence="2" key="2">
    <citation type="journal article" date="2018" name="Plant J.">
        <title>The Sorghum bicolor reference genome: improved assembly, gene annotations, a transcriptome atlas, and signatures of genome organization.</title>
        <authorList>
            <person name="McCormick R.F."/>
            <person name="Truong S.K."/>
            <person name="Sreedasyam A."/>
            <person name="Jenkins J."/>
            <person name="Shu S."/>
            <person name="Sims D."/>
            <person name="Kennedy M."/>
            <person name="Amirebrahimi M."/>
            <person name="Weers B.D."/>
            <person name="McKinley B."/>
            <person name="Mattison A."/>
            <person name="Morishige D.T."/>
            <person name="Grimwood J."/>
            <person name="Schmutz J."/>
            <person name="Mullet J.E."/>
        </authorList>
    </citation>
    <scope>NUCLEOTIDE SEQUENCE [LARGE SCALE GENOMIC DNA]</scope>
    <source>
        <strain evidence="2">cv. BTx623</strain>
    </source>
</reference>
<dbReference type="Gramene" id="OQU88516">
    <property type="protein sequence ID" value="OQU88516"/>
    <property type="gene ID" value="SORBI_3002G048501"/>
</dbReference>
<protein>
    <submittedName>
        <fullName evidence="1">Uncharacterized protein</fullName>
    </submittedName>
</protein>
<reference evidence="1 2" key="1">
    <citation type="journal article" date="2009" name="Nature">
        <title>The Sorghum bicolor genome and the diversification of grasses.</title>
        <authorList>
            <person name="Paterson A.H."/>
            <person name="Bowers J.E."/>
            <person name="Bruggmann R."/>
            <person name="Dubchak I."/>
            <person name="Grimwood J."/>
            <person name="Gundlach H."/>
            <person name="Haberer G."/>
            <person name="Hellsten U."/>
            <person name="Mitros T."/>
            <person name="Poliakov A."/>
            <person name="Schmutz J."/>
            <person name="Spannagl M."/>
            <person name="Tang H."/>
            <person name="Wang X."/>
            <person name="Wicker T."/>
            <person name="Bharti A.K."/>
            <person name="Chapman J."/>
            <person name="Feltus F.A."/>
            <person name="Gowik U."/>
            <person name="Grigoriev I.V."/>
            <person name="Lyons E."/>
            <person name="Maher C.A."/>
            <person name="Martis M."/>
            <person name="Narechania A."/>
            <person name="Otillar R.P."/>
            <person name="Penning B.W."/>
            <person name="Salamov A.A."/>
            <person name="Wang Y."/>
            <person name="Zhang L."/>
            <person name="Carpita N.C."/>
            <person name="Freeling M."/>
            <person name="Gingle A.R."/>
            <person name="Hash C.T."/>
            <person name="Keller B."/>
            <person name="Klein P."/>
            <person name="Kresovich S."/>
            <person name="McCann M.C."/>
            <person name="Ming R."/>
            <person name="Peterson D.G."/>
            <person name="Mehboob-ur-Rahman"/>
            <person name="Ware D."/>
            <person name="Westhoff P."/>
            <person name="Mayer K.F."/>
            <person name="Messing J."/>
            <person name="Rokhsar D.S."/>
        </authorList>
    </citation>
    <scope>NUCLEOTIDE SEQUENCE [LARGE SCALE GENOMIC DNA]</scope>
    <source>
        <strain evidence="2">cv. BTx623</strain>
    </source>
</reference>
<dbReference type="Proteomes" id="UP000000768">
    <property type="component" value="Chromosome 2"/>
</dbReference>
<accession>A0A1W0W2B4</accession>
<gene>
    <name evidence="1" type="ORF">SORBI_3002G048501</name>
</gene>
<evidence type="ECO:0000313" key="1">
    <source>
        <dbReference type="EMBL" id="OQU88516.1"/>
    </source>
</evidence>
<evidence type="ECO:0000313" key="2">
    <source>
        <dbReference type="Proteomes" id="UP000000768"/>
    </source>
</evidence>
<organism evidence="1 2">
    <name type="scientific">Sorghum bicolor</name>
    <name type="common">Sorghum</name>
    <name type="synonym">Sorghum vulgare</name>
    <dbReference type="NCBI Taxonomy" id="4558"/>
    <lineage>
        <taxon>Eukaryota</taxon>
        <taxon>Viridiplantae</taxon>
        <taxon>Streptophyta</taxon>
        <taxon>Embryophyta</taxon>
        <taxon>Tracheophyta</taxon>
        <taxon>Spermatophyta</taxon>
        <taxon>Magnoliopsida</taxon>
        <taxon>Liliopsida</taxon>
        <taxon>Poales</taxon>
        <taxon>Poaceae</taxon>
        <taxon>PACMAD clade</taxon>
        <taxon>Panicoideae</taxon>
        <taxon>Andropogonodae</taxon>
        <taxon>Andropogoneae</taxon>
        <taxon>Sorghinae</taxon>
        <taxon>Sorghum</taxon>
    </lineage>
</organism>
<keyword evidence="2" id="KW-1185">Reference proteome</keyword>
<dbReference type="AlphaFoldDB" id="A0A1W0W2B4"/>
<name>A0A1W0W2B4_SORBI</name>
<sequence length="157" mass="16339">MHWESRPPLRWLAQEAPIIGSSRSSYHSKPGRVGHSSPFVGLASTPTPEAQVASSSTAAAAPVATCSCHFLEPWCHRCTDTGCLAACASSPHGSTTQATVSPAVSACAGGHQIIAVNLRQGFTPGPDLLPSCACTTGCLPFLCIRVCILCQGFLRSF</sequence>